<dbReference type="AlphaFoldDB" id="J9H2J4"/>
<sequence>MYLLLVFTWLSIISIYTKQRYCFLLEQTRFPSRNR</sequence>
<dbReference type="EMBL" id="AMCI01000260">
    <property type="protein sequence ID" value="EJX10073.1"/>
    <property type="molecule type" value="Genomic_DNA"/>
</dbReference>
<name>J9H2J4_9ZZZZ</name>
<comment type="caution">
    <text evidence="1">The sequence shown here is derived from an EMBL/GenBank/DDBJ whole genome shotgun (WGS) entry which is preliminary data.</text>
</comment>
<proteinExistence type="predicted"/>
<evidence type="ECO:0000313" key="1">
    <source>
        <dbReference type="EMBL" id="EJX10073.1"/>
    </source>
</evidence>
<protein>
    <submittedName>
        <fullName evidence="1">Uncharacterized protein</fullName>
    </submittedName>
</protein>
<accession>J9H2J4</accession>
<gene>
    <name evidence="1" type="ORF">EVA_01816</name>
</gene>
<organism evidence="1">
    <name type="scientific">gut metagenome</name>
    <dbReference type="NCBI Taxonomy" id="749906"/>
    <lineage>
        <taxon>unclassified sequences</taxon>
        <taxon>metagenomes</taxon>
        <taxon>organismal metagenomes</taxon>
    </lineage>
</organism>
<reference evidence="1" key="1">
    <citation type="journal article" date="2012" name="PLoS ONE">
        <title>Gene sets for utilization of primary and secondary nutrition supplies in the distal gut of endangered iberian lynx.</title>
        <authorList>
            <person name="Alcaide M."/>
            <person name="Messina E."/>
            <person name="Richter M."/>
            <person name="Bargiela R."/>
            <person name="Peplies J."/>
            <person name="Huws S.A."/>
            <person name="Newbold C.J."/>
            <person name="Golyshin P.N."/>
            <person name="Simon M.A."/>
            <person name="Lopez G."/>
            <person name="Yakimov M.M."/>
            <person name="Ferrer M."/>
        </authorList>
    </citation>
    <scope>NUCLEOTIDE SEQUENCE</scope>
</reference>